<proteinExistence type="predicted"/>
<keyword evidence="4" id="KW-1185">Reference proteome</keyword>
<dbReference type="OrthoDB" id="77762at2759"/>
<feature type="compositionally biased region" description="Low complexity" evidence="1">
    <location>
        <begin position="1"/>
        <end position="14"/>
    </location>
</feature>
<dbReference type="InterPro" id="IPR032269">
    <property type="entry name" value="DUF4833"/>
</dbReference>
<name>A0A9W7F6P7_9STRA</name>
<dbReference type="EMBL" id="BRXW01000085">
    <property type="protein sequence ID" value="GMI05334.1"/>
    <property type="molecule type" value="Genomic_DNA"/>
</dbReference>
<evidence type="ECO:0000313" key="3">
    <source>
        <dbReference type="EMBL" id="GMI05334.1"/>
    </source>
</evidence>
<dbReference type="Proteomes" id="UP001165122">
    <property type="component" value="Unassembled WGS sequence"/>
</dbReference>
<feature type="region of interest" description="Disordered" evidence="1">
    <location>
        <begin position="1"/>
        <end position="45"/>
    </location>
</feature>
<feature type="compositionally biased region" description="Low complexity" evidence="1">
    <location>
        <begin position="28"/>
        <end position="42"/>
    </location>
</feature>
<gene>
    <name evidence="3" type="ORF">TrLO_g4111</name>
</gene>
<sequence length="411" mass="45709">MSTTKSSSSHPSTPINKLRTQSSADTPSSSYFESLFSPSVSSTRDPNLRQAQLVVKMMHTTLDERDEEIRLLKKELREGRTSAVRKEIEFLTGHETYLRGELSQTVRDLKSKKRQLEELNTVQEDGYAMRRGSVSAGDLETALGTSIRSVAQKKAKTAKSADVEDSVASPMHVMEGDVFENALEDHGQGGQLDYEVDYDDDDDEEGSKFEVEEEGYLEDEDMVSGDEEKEEVVKVVVKEKEQLQKKLGPLYQVCNEYEPNAMFVITKSQNNNTVVFKANVGGQGQVNSSEPCVPFWVMFNSSPGAGGKHPTEDLNMIEKNTAYGIKYDRQAQGVPGQFDCSVASLSDRIFTVKKTEQGKWVAKSTVSGNNNCCLSRIHVKMADSWIPKVAYVDIYGVDLDSGELVHEKKVP</sequence>
<evidence type="ECO:0000313" key="4">
    <source>
        <dbReference type="Proteomes" id="UP001165122"/>
    </source>
</evidence>
<feature type="compositionally biased region" description="Polar residues" evidence="1">
    <location>
        <begin position="18"/>
        <end position="27"/>
    </location>
</feature>
<organism evidence="3 4">
    <name type="scientific">Triparma laevis f. longispina</name>
    <dbReference type="NCBI Taxonomy" id="1714387"/>
    <lineage>
        <taxon>Eukaryota</taxon>
        <taxon>Sar</taxon>
        <taxon>Stramenopiles</taxon>
        <taxon>Ochrophyta</taxon>
        <taxon>Bolidophyceae</taxon>
        <taxon>Parmales</taxon>
        <taxon>Triparmaceae</taxon>
        <taxon>Triparma</taxon>
    </lineage>
</organism>
<protein>
    <recommendedName>
        <fullName evidence="2">DUF4833 domain-containing protein</fullName>
    </recommendedName>
</protein>
<evidence type="ECO:0000259" key="2">
    <source>
        <dbReference type="Pfam" id="PF16117"/>
    </source>
</evidence>
<dbReference type="Pfam" id="PF16117">
    <property type="entry name" value="DUF4833"/>
    <property type="match status" value="1"/>
</dbReference>
<reference evidence="4" key="1">
    <citation type="journal article" date="2023" name="Commun. Biol.">
        <title>Genome analysis of Parmales, the sister group of diatoms, reveals the evolutionary specialization of diatoms from phago-mixotrophs to photoautotrophs.</title>
        <authorList>
            <person name="Ban H."/>
            <person name="Sato S."/>
            <person name="Yoshikawa S."/>
            <person name="Yamada K."/>
            <person name="Nakamura Y."/>
            <person name="Ichinomiya M."/>
            <person name="Sato N."/>
            <person name="Blanc-Mathieu R."/>
            <person name="Endo H."/>
            <person name="Kuwata A."/>
            <person name="Ogata H."/>
        </authorList>
    </citation>
    <scope>NUCLEOTIDE SEQUENCE [LARGE SCALE GENOMIC DNA]</scope>
    <source>
        <strain evidence="4">NIES 3700</strain>
    </source>
</reference>
<accession>A0A9W7F6P7</accession>
<evidence type="ECO:0000256" key="1">
    <source>
        <dbReference type="SAM" id="MobiDB-lite"/>
    </source>
</evidence>
<dbReference type="AlphaFoldDB" id="A0A9W7F6P7"/>
<feature type="domain" description="DUF4833" evidence="2">
    <location>
        <begin position="263"/>
        <end position="408"/>
    </location>
</feature>
<comment type="caution">
    <text evidence="3">The sequence shown here is derived from an EMBL/GenBank/DDBJ whole genome shotgun (WGS) entry which is preliminary data.</text>
</comment>